<feature type="region of interest" description="Disordered" evidence="2">
    <location>
        <begin position="170"/>
        <end position="221"/>
    </location>
</feature>
<dbReference type="PANTHER" id="PTHR40130:SF1">
    <property type="entry name" value="SPINDLE POLE BODY-ASSOCIATED PROTEIN CUT12 DOMAIN-CONTAINING PROTEIN"/>
    <property type="match status" value="1"/>
</dbReference>
<feature type="compositionally biased region" description="Low complexity" evidence="2">
    <location>
        <begin position="178"/>
        <end position="188"/>
    </location>
</feature>
<dbReference type="EMBL" id="RSCE01000003">
    <property type="protein sequence ID" value="RSH84583.1"/>
    <property type="molecule type" value="Genomic_DNA"/>
</dbReference>
<feature type="compositionally biased region" description="Low complexity" evidence="2">
    <location>
        <begin position="195"/>
        <end position="210"/>
    </location>
</feature>
<feature type="region of interest" description="Disordered" evidence="2">
    <location>
        <begin position="251"/>
        <end position="284"/>
    </location>
</feature>
<dbReference type="AlphaFoldDB" id="A0A427Y0L1"/>
<feature type="region of interest" description="Disordered" evidence="2">
    <location>
        <begin position="80"/>
        <end position="148"/>
    </location>
</feature>
<feature type="compositionally biased region" description="Basic residues" evidence="2">
    <location>
        <begin position="265"/>
        <end position="275"/>
    </location>
</feature>
<feature type="coiled-coil region" evidence="1">
    <location>
        <begin position="398"/>
        <end position="439"/>
    </location>
</feature>
<proteinExistence type="predicted"/>
<evidence type="ECO:0000256" key="1">
    <source>
        <dbReference type="SAM" id="Coils"/>
    </source>
</evidence>
<organism evidence="3 4">
    <name type="scientific">Apiotrichum porosum</name>
    <dbReference type="NCBI Taxonomy" id="105984"/>
    <lineage>
        <taxon>Eukaryota</taxon>
        <taxon>Fungi</taxon>
        <taxon>Dikarya</taxon>
        <taxon>Basidiomycota</taxon>
        <taxon>Agaricomycotina</taxon>
        <taxon>Tremellomycetes</taxon>
        <taxon>Trichosporonales</taxon>
        <taxon>Trichosporonaceae</taxon>
        <taxon>Apiotrichum</taxon>
    </lineage>
</organism>
<feature type="region of interest" description="Disordered" evidence="2">
    <location>
        <begin position="294"/>
        <end position="313"/>
    </location>
</feature>
<reference evidence="3 4" key="1">
    <citation type="submission" date="2018-11" db="EMBL/GenBank/DDBJ databases">
        <title>Genome sequence of Apiotrichum porosum DSM 27194.</title>
        <authorList>
            <person name="Aliyu H."/>
            <person name="Gorte O."/>
            <person name="Ochsenreither K."/>
        </authorList>
    </citation>
    <scope>NUCLEOTIDE SEQUENCE [LARGE SCALE GENOMIC DNA]</scope>
    <source>
        <strain evidence="3 4">DSM 27194</strain>
    </source>
</reference>
<accession>A0A427Y0L1</accession>
<dbReference type="PANTHER" id="PTHR40130">
    <property type="entry name" value="EXPRESSED PROTEIN"/>
    <property type="match status" value="1"/>
</dbReference>
<keyword evidence="4" id="KW-1185">Reference proteome</keyword>
<comment type="caution">
    <text evidence="3">The sequence shown here is derived from an EMBL/GenBank/DDBJ whole genome shotgun (WGS) entry which is preliminary data.</text>
</comment>
<dbReference type="RefSeq" id="XP_028478031.1">
    <property type="nucleotide sequence ID" value="XM_028621579.1"/>
</dbReference>
<dbReference type="OrthoDB" id="3197614at2759"/>
<keyword evidence="1" id="KW-0175">Coiled coil</keyword>
<gene>
    <name evidence="3" type="ORF">EHS24_006106</name>
</gene>
<dbReference type="STRING" id="105984.A0A427Y0L1"/>
<feature type="compositionally biased region" description="Low complexity" evidence="2">
    <location>
        <begin position="100"/>
        <end position="119"/>
    </location>
</feature>
<evidence type="ECO:0000256" key="2">
    <source>
        <dbReference type="SAM" id="MobiDB-lite"/>
    </source>
</evidence>
<sequence length="460" mass="49008">MSEDNSLQRAHQLSAQASVLIRPPDANAATLGRALAAYNAAADLFEKAGTATDASNRGTLRMLTVQHRKLARDLERRISNVGSASAPPSPLTANTDLHGSSVPRRASTSSRATATPSPTHAAGGSSSLGPRPLTPRRSSASAGVTHNAGHGAALGSGFAVHPANARSVPPFSLRPVGDDGSASAGTSGVPAPFVSPGSPYDLHSSSSSSDQPDESFLLPGAIPESSDPFSRFWGMLENMLEEISMPKALTTAPLDVPPLPAGPNRAHRAKHKTNKRSPSPSESFYVVPRDHNRNAAPELTGIGPARKSSPSVKTNEELQLENESLRASLDALAVHAHKLDLANRAFKERDQERDMLVRSVVTGVRREAQRARHDQEVQRSQMLASIAEGPGQPPSQPVAALRTRIVELEEEVKQVKGENDKLRTQLDKFKEKWDKLKAKKEAKVAAAKLVRTSRSPEPGT</sequence>
<dbReference type="Proteomes" id="UP000279236">
    <property type="component" value="Unassembled WGS sequence"/>
</dbReference>
<evidence type="ECO:0000313" key="3">
    <source>
        <dbReference type="EMBL" id="RSH84583.1"/>
    </source>
</evidence>
<name>A0A427Y0L1_9TREE</name>
<evidence type="ECO:0000313" key="4">
    <source>
        <dbReference type="Proteomes" id="UP000279236"/>
    </source>
</evidence>
<protein>
    <submittedName>
        <fullName evidence="3">Uncharacterized protein</fullName>
    </submittedName>
</protein>
<dbReference type="GeneID" id="39590649"/>